<name>A0A8B0SG93_9GAMM</name>
<evidence type="ECO:0000313" key="3">
    <source>
        <dbReference type="EMBL" id="QTX09809.1"/>
    </source>
</evidence>
<evidence type="ECO:0000256" key="1">
    <source>
        <dbReference type="SAM" id="MobiDB-lite"/>
    </source>
</evidence>
<dbReference type="EMBL" id="CP072748">
    <property type="protein sequence ID" value="QTX09809.1"/>
    <property type="molecule type" value="Genomic_DNA"/>
</dbReference>
<reference evidence="3" key="2">
    <citation type="submission" date="2021-04" db="EMBL/GenBank/DDBJ databases">
        <title>Complete Genome and methylome analysis of Thiothrix fructosivorans ATCC 49748.</title>
        <authorList>
            <person name="Fomenkov A."/>
            <person name="Sun L."/>
            <person name="Vincze T."/>
            <person name="Grabovich M.Y."/>
            <person name="Roberts R.J."/>
        </authorList>
    </citation>
    <scope>NUCLEOTIDE SEQUENCE</scope>
    <source>
        <strain evidence="3">ATCC 49748</strain>
    </source>
</reference>
<dbReference type="Proteomes" id="UP000664466">
    <property type="component" value="Unassembled WGS sequence"/>
</dbReference>
<dbReference type="Pfam" id="PF16683">
    <property type="entry name" value="TGase_elicitor"/>
    <property type="match status" value="2"/>
</dbReference>
<dbReference type="GO" id="GO:0016755">
    <property type="term" value="F:aminoacyltransferase activity"/>
    <property type="evidence" value="ECO:0007669"/>
    <property type="project" value="InterPro"/>
</dbReference>
<feature type="compositionally biased region" description="Polar residues" evidence="1">
    <location>
        <begin position="306"/>
        <end position="317"/>
    </location>
</feature>
<organism evidence="3">
    <name type="scientific">Thiothrix fructosivorans</name>
    <dbReference type="NCBI Taxonomy" id="111770"/>
    <lineage>
        <taxon>Bacteria</taxon>
        <taxon>Pseudomonadati</taxon>
        <taxon>Pseudomonadota</taxon>
        <taxon>Gammaproteobacteria</taxon>
        <taxon>Thiotrichales</taxon>
        <taxon>Thiotrichaceae</taxon>
        <taxon>Thiothrix</taxon>
    </lineage>
</organism>
<accession>A0A8B0SG93</accession>
<gene>
    <name evidence="3" type="ORF">J1836_014495</name>
    <name evidence="2" type="ORF">J1836_19105</name>
</gene>
<evidence type="ECO:0000313" key="2">
    <source>
        <dbReference type="EMBL" id="MBO0615008.1"/>
    </source>
</evidence>
<dbReference type="AlphaFoldDB" id="A0A8B0SG93"/>
<sequence>MPTFDTNLVNAHLRAFRANPVETMQTIPPKQNASGEMVSTSPFAAEDAATHAYSAGRDQLRTNMLQKGVTTRAAIEANDDPRKLADTFKYDSLPAIEAAGLRTAKLAVQPWSGDYWATASGGLGNRYAGCGGMGGGWDMNYEYTRTHPSKVILNSGSEVWVNELSPSEKYDALVGDAAETLTRMSWLDGKKYFDVHKEVPGWFGICHGWAPAAFMFPRPAKSVKLLTPNKQTLTFYPCEIKALASLLWARSNPTTRFIGGRCNVEKPTIDPATGRVITLYNPYIAADYGTDQPLEPSQPRPGETEVSLSSETWSEDGTTGREGGRPTQSQCFDTNPGAWHLAVVNQLGVSKRSMIMDASFDYQVWNQPLLGYQYTYFNPQTLKQTEKLAEATTTKTAFTADIFKKYRSPKAVSFVGIVMRVTYMGENGNSQEHTDTSDNDSIATVDYYYDLELDAAGKIIGGEWYSNSHPDFLWTPPKDGRAVSRYEALATGTWAAGKPMPDSWRAAAAKASADMTPLAAIVEYMVKLAK</sequence>
<dbReference type="RefSeq" id="WP_207252712.1">
    <property type="nucleotide sequence ID" value="NZ_JAFMPM010000008.1"/>
</dbReference>
<dbReference type="EMBL" id="JAFMPM010000008">
    <property type="protein sequence ID" value="MBO0615008.1"/>
    <property type="molecule type" value="Genomic_DNA"/>
</dbReference>
<reference evidence="2 4" key="1">
    <citation type="submission" date="2021-03" db="EMBL/GenBank/DDBJ databases">
        <title>Draft genome and methylome analysis of Thiotrix fructosivoruns ATCC 49748.</title>
        <authorList>
            <person name="Fomenkov A."/>
            <person name="Grabovich M.Y."/>
            <person name="Roberts R.J."/>
        </authorList>
    </citation>
    <scope>NUCLEOTIDE SEQUENCE [LARGE SCALE GENOMIC DNA]</scope>
    <source>
        <strain evidence="2 4">ATCC 49748</strain>
    </source>
</reference>
<keyword evidence="4" id="KW-1185">Reference proteome</keyword>
<protein>
    <submittedName>
        <fullName evidence="3">Uncharacterized protein</fullName>
    </submittedName>
</protein>
<evidence type="ECO:0000313" key="4">
    <source>
        <dbReference type="Proteomes" id="UP000664466"/>
    </source>
</evidence>
<proteinExistence type="predicted"/>
<feature type="region of interest" description="Disordered" evidence="1">
    <location>
        <begin position="290"/>
        <end position="331"/>
    </location>
</feature>
<dbReference type="InterPro" id="IPR032048">
    <property type="entry name" value="TGase_elicitor"/>
</dbReference>